<keyword evidence="3" id="KW-1185">Reference proteome</keyword>
<gene>
    <name evidence="2" type="ORF">CDAR_73031</name>
</gene>
<proteinExistence type="predicted"/>
<organism evidence="2 3">
    <name type="scientific">Caerostris darwini</name>
    <dbReference type="NCBI Taxonomy" id="1538125"/>
    <lineage>
        <taxon>Eukaryota</taxon>
        <taxon>Metazoa</taxon>
        <taxon>Ecdysozoa</taxon>
        <taxon>Arthropoda</taxon>
        <taxon>Chelicerata</taxon>
        <taxon>Arachnida</taxon>
        <taxon>Araneae</taxon>
        <taxon>Araneomorphae</taxon>
        <taxon>Entelegynae</taxon>
        <taxon>Araneoidea</taxon>
        <taxon>Araneidae</taxon>
        <taxon>Caerostris</taxon>
    </lineage>
</organism>
<accession>A0AAV4VNK9</accession>
<evidence type="ECO:0000256" key="1">
    <source>
        <dbReference type="SAM" id="MobiDB-lite"/>
    </source>
</evidence>
<evidence type="ECO:0000313" key="2">
    <source>
        <dbReference type="EMBL" id="GIY71912.1"/>
    </source>
</evidence>
<name>A0AAV4VNK9_9ARAC</name>
<dbReference type="EMBL" id="BPLQ01013406">
    <property type="protein sequence ID" value="GIY71912.1"/>
    <property type="molecule type" value="Genomic_DNA"/>
</dbReference>
<comment type="caution">
    <text evidence="2">The sequence shown here is derived from an EMBL/GenBank/DDBJ whole genome shotgun (WGS) entry which is preliminary data.</text>
</comment>
<dbReference type="AlphaFoldDB" id="A0AAV4VNK9"/>
<feature type="region of interest" description="Disordered" evidence="1">
    <location>
        <begin position="59"/>
        <end position="83"/>
    </location>
</feature>
<sequence length="134" mass="15348">MYLNLAHLAMDERTRQKLKKKSVHNPPTDSCCCRNCISINPHIPFLKLSVSACRNEPPKIRSVPAGLGSQDRKQAPSPPSGEVLDLKRRQTMRRTLVVRALTKPYRNKPDSFPVQEFRASWLVQSLNSDERIRQ</sequence>
<reference evidence="2 3" key="1">
    <citation type="submission" date="2021-06" db="EMBL/GenBank/DDBJ databases">
        <title>Caerostris darwini draft genome.</title>
        <authorList>
            <person name="Kono N."/>
            <person name="Arakawa K."/>
        </authorList>
    </citation>
    <scope>NUCLEOTIDE SEQUENCE [LARGE SCALE GENOMIC DNA]</scope>
</reference>
<protein>
    <submittedName>
        <fullName evidence="2">Uncharacterized protein</fullName>
    </submittedName>
</protein>
<evidence type="ECO:0000313" key="3">
    <source>
        <dbReference type="Proteomes" id="UP001054837"/>
    </source>
</evidence>
<dbReference type="Proteomes" id="UP001054837">
    <property type="component" value="Unassembled WGS sequence"/>
</dbReference>